<keyword evidence="4" id="KW-1185">Reference proteome</keyword>
<evidence type="ECO:0000256" key="2">
    <source>
        <dbReference type="SAM" id="Coils"/>
    </source>
</evidence>
<dbReference type="GO" id="GO:0005685">
    <property type="term" value="C:U1 snRNP"/>
    <property type="evidence" value="ECO:0007669"/>
    <property type="project" value="InterPro"/>
</dbReference>
<dbReference type="GO" id="GO:0003729">
    <property type="term" value="F:mRNA binding"/>
    <property type="evidence" value="ECO:0007669"/>
    <property type="project" value="InterPro"/>
</dbReference>
<evidence type="ECO:0000313" key="5">
    <source>
        <dbReference type="WBParaSite" id="PSU_v2.g7308.t1"/>
    </source>
</evidence>
<dbReference type="InterPro" id="IPR004882">
    <property type="entry name" value="Luc7-rel"/>
</dbReference>
<proteinExistence type="inferred from homology"/>
<organism evidence="4 5">
    <name type="scientific">Panagrolaimus superbus</name>
    <dbReference type="NCBI Taxonomy" id="310955"/>
    <lineage>
        <taxon>Eukaryota</taxon>
        <taxon>Metazoa</taxon>
        <taxon>Ecdysozoa</taxon>
        <taxon>Nematoda</taxon>
        <taxon>Chromadorea</taxon>
        <taxon>Rhabditida</taxon>
        <taxon>Tylenchina</taxon>
        <taxon>Panagrolaimomorpha</taxon>
        <taxon>Panagrolaimoidea</taxon>
        <taxon>Panagrolaimidae</taxon>
        <taxon>Panagrolaimus</taxon>
    </lineage>
</organism>
<feature type="compositionally biased region" description="Basic and acidic residues" evidence="3">
    <location>
        <begin position="231"/>
        <end position="245"/>
    </location>
</feature>
<accession>A0A914Z3N5</accession>
<keyword evidence="2" id="KW-0175">Coiled coil</keyword>
<reference evidence="5" key="1">
    <citation type="submission" date="2022-11" db="UniProtKB">
        <authorList>
            <consortium name="WormBaseParasite"/>
        </authorList>
    </citation>
    <scope>IDENTIFICATION</scope>
</reference>
<feature type="compositionally biased region" description="Basic residues" evidence="3">
    <location>
        <begin position="246"/>
        <end position="255"/>
    </location>
</feature>
<dbReference type="Proteomes" id="UP000887577">
    <property type="component" value="Unplaced"/>
</dbReference>
<evidence type="ECO:0000256" key="3">
    <source>
        <dbReference type="SAM" id="MobiDB-lite"/>
    </source>
</evidence>
<evidence type="ECO:0000256" key="1">
    <source>
        <dbReference type="ARBA" id="ARBA00005655"/>
    </source>
</evidence>
<name>A0A914Z3N5_9BILA</name>
<feature type="compositionally biased region" description="Basic and acidic residues" evidence="3">
    <location>
        <begin position="256"/>
        <end position="302"/>
    </location>
</feature>
<dbReference type="WBParaSite" id="PSU_v2.g7308.t1">
    <property type="protein sequence ID" value="PSU_v2.g7308.t1"/>
    <property type="gene ID" value="PSU_v2.g7308"/>
</dbReference>
<feature type="coiled-coil region" evidence="2">
    <location>
        <begin position="86"/>
        <end position="172"/>
    </location>
</feature>
<dbReference type="GO" id="GO:0006376">
    <property type="term" value="P:mRNA splice site recognition"/>
    <property type="evidence" value="ECO:0007669"/>
    <property type="project" value="InterPro"/>
</dbReference>
<feature type="region of interest" description="Disordered" evidence="3">
    <location>
        <begin position="231"/>
        <end position="308"/>
    </location>
</feature>
<sequence length="308" mass="37032">MTDVMREMIAELMGAQREEEDGRKLPPYYSRLVCRNYLIGCCPREKLTDTRLESFVSCRKMHEPAHKADYQRAQEKKDHYYDVEAFDEVENTLRVIDNEVENIKAKVQRDIEGLQDSHEFMKSQKVVELTEKINAQLKNIEELGNEGKVEEAMELTKGVEDMRRRKRELETELRATNPTQQRLRVCAECGAQLNVLDHESRLADHYGGKMHLGMVDIREWFKNMKEKIDERREAKRKADAEDNRNRSRSPRRSPRRSPDRRDDRRDRGRDDRGGRDDRRDRGRDDRRDNRRDYDRRDRDRGYDRRRRY</sequence>
<dbReference type="PANTHER" id="PTHR12375">
    <property type="entry name" value="RNA-BINDING PROTEIN LUC7-RELATED"/>
    <property type="match status" value="1"/>
</dbReference>
<evidence type="ECO:0000313" key="4">
    <source>
        <dbReference type="Proteomes" id="UP000887577"/>
    </source>
</evidence>
<comment type="similarity">
    <text evidence="1">Belongs to the Luc7 family.</text>
</comment>
<dbReference type="AlphaFoldDB" id="A0A914Z3N5"/>
<dbReference type="Pfam" id="PF03194">
    <property type="entry name" value="LUC7"/>
    <property type="match status" value="1"/>
</dbReference>
<protein>
    <submittedName>
        <fullName evidence="5">Uncharacterized protein</fullName>
    </submittedName>
</protein>